<evidence type="ECO:0000256" key="1">
    <source>
        <dbReference type="SAM" id="MobiDB-lite"/>
    </source>
</evidence>
<dbReference type="Proteomes" id="UP000499080">
    <property type="component" value="Unassembled WGS sequence"/>
</dbReference>
<comment type="caution">
    <text evidence="2">The sequence shown here is derived from an EMBL/GenBank/DDBJ whole genome shotgun (WGS) entry which is preliminary data.</text>
</comment>
<protein>
    <submittedName>
        <fullName evidence="2">Uncharacterized protein</fullName>
    </submittedName>
</protein>
<proteinExistence type="predicted"/>
<sequence length="135" mass="15016">MVPSGYLEYRSSLPRGMESQNVSRLFLDIENGYSSSHAQSTGQEQKKVKIVRSFHGLFYHNSGSQSRPRERPPKHNTATTSLCMTCCTGGEQLFAWQTAYPDTTIDVMNEKSGFIPPGNFLPLIYGSVSMFTGPL</sequence>
<dbReference type="EMBL" id="BGPR01000793">
    <property type="protein sequence ID" value="GBM35764.1"/>
    <property type="molecule type" value="Genomic_DNA"/>
</dbReference>
<evidence type="ECO:0000313" key="2">
    <source>
        <dbReference type="EMBL" id="GBM35764.1"/>
    </source>
</evidence>
<organism evidence="2 3">
    <name type="scientific">Araneus ventricosus</name>
    <name type="common">Orbweaver spider</name>
    <name type="synonym">Epeira ventricosa</name>
    <dbReference type="NCBI Taxonomy" id="182803"/>
    <lineage>
        <taxon>Eukaryota</taxon>
        <taxon>Metazoa</taxon>
        <taxon>Ecdysozoa</taxon>
        <taxon>Arthropoda</taxon>
        <taxon>Chelicerata</taxon>
        <taxon>Arachnida</taxon>
        <taxon>Araneae</taxon>
        <taxon>Araneomorphae</taxon>
        <taxon>Entelegynae</taxon>
        <taxon>Araneoidea</taxon>
        <taxon>Araneidae</taxon>
        <taxon>Araneus</taxon>
    </lineage>
</organism>
<feature type="region of interest" description="Disordered" evidence="1">
    <location>
        <begin position="59"/>
        <end position="79"/>
    </location>
</feature>
<gene>
    <name evidence="2" type="ORF">AVEN_108962_1</name>
</gene>
<reference evidence="2 3" key="1">
    <citation type="journal article" date="2019" name="Sci. Rep.">
        <title>Orb-weaving spider Araneus ventricosus genome elucidates the spidroin gene catalogue.</title>
        <authorList>
            <person name="Kono N."/>
            <person name="Nakamura H."/>
            <person name="Ohtoshi R."/>
            <person name="Moran D.A.P."/>
            <person name="Shinohara A."/>
            <person name="Yoshida Y."/>
            <person name="Fujiwara M."/>
            <person name="Mori M."/>
            <person name="Tomita M."/>
            <person name="Arakawa K."/>
        </authorList>
    </citation>
    <scope>NUCLEOTIDE SEQUENCE [LARGE SCALE GENOMIC DNA]</scope>
</reference>
<accession>A0A4Y2F6R2</accession>
<dbReference type="AlphaFoldDB" id="A0A4Y2F6R2"/>
<name>A0A4Y2F6R2_ARAVE</name>
<keyword evidence="3" id="KW-1185">Reference proteome</keyword>
<evidence type="ECO:0000313" key="3">
    <source>
        <dbReference type="Proteomes" id="UP000499080"/>
    </source>
</evidence>